<protein>
    <submittedName>
        <fullName evidence="1">Uncharacterized protein</fullName>
    </submittedName>
</protein>
<evidence type="ECO:0000313" key="2">
    <source>
        <dbReference type="Proteomes" id="UP000177905"/>
    </source>
</evidence>
<dbReference type="AlphaFoldDB" id="A0A1F4S668"/>
<sequence>MNFFRTVEKRVYASPKINRALDRVGPFIKKTPVDRLLFALRGYGYRTGLAREISKLQREFGLNPSFSMVIKHLYHVEGLPTREDMIFYLDLINDISRDRTSGFETHLPLKICDSLIFEAVKVAVVFIRYGIPRKNTVEILNSICMREQAHRDVENDRRLPYGSSFGIMPDVLSNSKFKGHFAGNLRKIKKYRSLEKEYEKSRNIFELLRFSVDAARNNDYTPDEFAELVKRLLHFDNSGEGLYFIPLPALLKAKIPAPKIVAFLYNLDRGSYIHHKEWIPTVKGLDLLVPNVFSYWGDLNACVVFGGIRPLQLATRRSSFRIDTLRQSKEKLAKEAAFRLLPLVLEREQDLRCIIIGFTIVTLKYFIDPMEGFLLLEDDLAQNRASSFEELVNNLEEGVVFPTGYNYGDLEGLFESQFFKKPRRPEEFLTITEILDKLNRSK</sequence>
<dbReference type="Proteomes" id="UP000177905">
    <property type="component" value="Unassembled WGS sequence"/>
</dbReference>
<reference evidence="1 2" key="1">
    <citation type="journal article" date="2016" name="Nat. Commun.">
        <title>Thousands of microbial genomes shed light on interconnected biogeochemical processes in an aquifer system.</title>
        <authorList>
            <person name="Anantharaman K."/>
            <person name="Brown C.T."/>
            <person name="Hug L.A."/>
            <person name="Sharon I."/>
            <person name="Castelle C.J."/>
            <person name="Probst A.J."/>
            <person name="Thomas B.C."/>
            <person name="Singh A."/>
            <person name="Wilkins M.J."/>
            <person name="Karaoz U."/>
            <person name="Brodie E.L."/>
            <person name="Williams K.H."/>
            <person name="Hubbard S.S."/>
            <person name="Banfield J.F."/>
        </authorList>
    </citation>
    <scope>NUCLEOTIDE SEQUENCE [LARGE SCALE GENOMIC DNA]</scope>
</reference>
<gene>
    <name evidence="1" type="ORF">A2290_06770</name>
</gene>
<accession>A0A1F4S668</accession>
<dbReference type="EMBL" id="MEUA01000016">
    <property type="protein sequence ID" value="OGC15935.1"/>
    <property type="molecule type" value="Genomic_DNA"/>
</dbReference>
<comment type="caution">
    <text evidence="1">The sequence shown here is derived from an EMBL/GenBank/DDBJ whole genome shotgun (WGS) entry which is preliminary data.</text>
</comment>
<proteinExistence type="predicted"/>
<name>A0A1F4S668_UNCSA</name>
<organism evidence="1 2">
    <name type="scientific">candidate division WOR-1 bacterium RIFOXYB2_FULL_36_35</name>
    <dbReference type="NCBI Taxonomy" id="1802578"/>
    <lineage>
        <taxon>Bacteria</taxon>
        <taxon>Bacillati</taxon>
        <taxon>Saganbacteria</taxon>
    </lineage>
</organism>
<evidence type="ECO:0000313" key="1">
    <source>
        <dbReference type="EMBL" id="OGC15935.1"/>
    </source>
</evidence>